<dbReference type="GO" id="GO:0005524">
    <property type="term" value="F:ATP binding"/>
    <property type="evidence" value="ECO:0007669"/>
    <property type="project" value="UniProtKB-KW"/>
</dbReference>
<dbReference type="PANTHER" id="PTHR22594:SF34">
    <property type="entry name" value="ASPARAGINE--TRNA LIGASE, MITOCHONDRIAL-RELATED"/>
    <property type="match status" value="1"/>
</dbReference>
<evidence type="ECO:0000256" key="8">
    <source>
        <dbReference type="SAM" id="MobiDB-lite"/>
    </source>
</evidence>
<dbReference type="CDD" id="cd04318">
    <property type="entry name" value="EcAsnRS_like_N"/>
    <property type="match status" value="1"/>
</dbReference>
<dbReference type="Proteomes" id="UP001165160">
    <property type="component" value="Unassembled WGS sequence"/>
</dbReference>
<accession>A0A9W7BAB5</accession>
<dbReference type="PROSITE" id="PS50405">
    <property type="entry name" value="GST_CTER"/>
    <property type="match status" value="1"/>
</dbReference>
<evidence type="ECO:0000256" key="5">
    <source>
        <dbReference type="ARBA" id="ARBA00022840"/>
    </source>
</evidence>
<gene>
    <name evidence="11" type="ORF">TrVE_jg3746</name>
</gene>
<keyword evidence="6" id="KW-0648">Protein biosynthesis</keyword>
<proteinExistence type="inferred from homology"/>
<evidence type="ECO:0000259" key="9">
    <source>
        <dbReference type="PROSITE" id="PS50405"/>
    </source>
</evidence>
<evidence type="ECO:0000256" key="2">
    <source>
        <dbReference type="ARBA" id="ARBA00012816"/>
    </source>
</evidence>
<feature type="compositionally biased region" description="Basic and acidic residues" evidence="8">
    <location>
        <begin position="449"/>
        <end position="465"/>
    </location>
</feature>
<protein>
    <recommendedName>
        <fullName evidence="2">asparagine--tRNA ligase</fullName>
        <ecNumber evidence="2">6.1.1.22</ecNumber>
    </recommendedName>
</protein>
<evidence type="ECO:0000313" key="11">
    <source>
        <dbReference type="EMBL" id="GMH83168.1"/>
    </source>
</evidence>
<dbReference type="PRINTS" id="PR01042">
    <property type="entry name" value="TRNASYNTHASP"/>
</dbReference>
<evidence type="ECO:0000256" key="4">
    <source>
        <dbReference type="ARBA" id="ARBA00022741"/>
    </source>
</evidence>
<dbReference type="GO" id="GO:0006421">
    <property type="term" value="P:asparaginyl-tRNA aminoacylation"/>
    <property type="evidence" value="ECO:0007669"/>
    <property type="project" value="InterPro"/>
</dbReference>
<feature type="domain" description="GST C-terminal" evidence="9">
    <location>
        <begin position="96"/>
        <end position="215"/>
    </location>
</feature>
<dbReference type="SUPFAM" id="SSF50249">
    <property type="entry name" value="Nucleic acid-binding proteins"/>
    <property type="match status" value="1"/>
</dbReference>
<dbReference type="GO" id="GO:0005739">
    <property type="term" value="C:mitochondrion"/>
    <property type="evidence" value="ECO:0007669"/>
    <property type="project" value="TreeGrafter"/>
</dbReference>
<dbReference type="Pfam" id="PF00043">
    <property type="entry name" value="GST_C"/>
    <property type="match status" value="1"/>
</dbReference>
<dbReference type="EC" id="6.1.1.22" evidence="2"/>
<dbReference type="InterPro" id="IPR045864">
    <property type="entry name" value="aa-tRNA-synth_II/BPL/LPL"/>
</dbReference>
<dbReference type="SUPFAM" id="SSF47616">
    <property type="entry name" value="GST C-terminal domain-like"/>
    <property type="match status" value="1"/>
</dbReference>
<dbReference type="HAMAP" id="MF_00534">
    <property type="entry name" value="Asn_tRNA_synth"/>
    <property type="match status" value="1"/>
</dbReference>
<evidence type="ECO:0000256" key="6">
    <source>
        <dbReference type="ARBA" id="ARBA00022917"/>
    </source>
</evidence>
<evidence type="ECO:0000256" key="3">
    <source>
        <dbReference type="ARBA" id="ARBA00022598"/>
    </source>
</evidence>
<evidence type="ECO:0000259" key="10">
    <source>
        <dbReference type="PROSITE" id="PS50862"/>
    </source>
</evidence>
<dbReference type="Gene3D" id="3.30.930.10">
    <property type="entry name" value="Bira Bifunctional Protein, Domain 2"/>
    <property type="match status" value="1"/>
</dbReference>
<dbReference type="InterPro" id="IPR002312">
    <property type="entry name" value="Asp/Asn-tRNA-synth_IIb"/>
</dbReference>
<dbReference type="EMBL" id="BRXX01000023">
    <property type="protein sequence ID" value="GMH83168.1"/>
    <property type="molecule type" value="Genomic_DNA"/>
</dbReference>
<dbReference type="NCBIfam" id="NF003037">
    <property type="entry name" value="PRK03932.1"/>
    <property type="match status" value="1"/>
</dbReference>
<sequence length="783" mass="85273">MPLTTTPSPHTLRYVKDEEDGCAVLKVKAAFAYVGLELKTEICGDGDNLAAAGKGIYLTCPASKSSNSPATIGQSAAILRYVSKLSPYSNLYGPGSNYSKSTVDQWLDFCRAELDVPNAALKASEEPPADLVKQVKDDIAKSLAIVDGHLTASTYLTCNYITCADISLACSMKSISSVPDSLANLKRWFDTIVNHPKMSAVFGTGSSSSSSIPPSAPVDLGLQMSGVPPPVAPKLYKRNRLRIKELLSSPPMGSTVTVCGWARTIRNADAGKLLFIELNDGSTSLSVQCVLKESTTGFEESKSNRSGGTGASFEIVGEVIKSEGAGQSIEILVIKSTCLGAVYGGDAEGKTVGGSKYPLSKKGHTLEHLRNHAHLRPRSKVHSAAMRVRHAMAFATHKFFNDNGFLYVHTPIITCADCEGAGEQFGVTTMFGVDPHKTDIKVPIVEEEKKVEEKADEAKDGEPKKGLSNKAKKKAEKKAAALAKKAAMAAAEGGKPPEEKLPPGAIDYTKDFFAKRANLTVSGQLNVETHCCAMSDVYTFGPTFRAENSHTSRHLAEFWMIEPEIAFADLHDDINLAEDYIKYCVTYALEVCRDDLEFFETSPFGEKGLIKRLENVIAAPFKRLTYTEGIEVLKKVVSDGHKFEESKIEWGMDLGSEHERYLCETVFKKPVVLTDYPKDIKAFYMKLNEDGKTVAAADILVPKIGELVGGSQREHRADTLHSRCLQSGVDPKAVWWYMELRKFGTIPHAGFGLGFERLILFITGLENIRDVIPFPRAPGLADF</sequence>
<dbReference type="FunFam" id="3.30.930.10:FF:000016">
    <property type="entry name" value="Asparagine--tRNA ligase"/>
    <property type="match status" value="1"/>
</dbReference>
<dbReference type="InterPro" id="IPR012340">
    <property type="entry name" value="NA-bd_OB-fold"/>
</dbReference>
<dbReference type="PROSITE" id="PS50862">
    <property type="entry name" value="AA_TRNA_LIGASE_II"/>
    <property type="match status" value="1"/>
</dbReference>
<dbReference type="GO" id="GO:0004816">
    <property type="term" value="F:asparagine-tRNA ligase activity"/>
    <property type="evidence" value="ECO:0007669"/>
    <property type="project" value="UniProtKB-EC"/>
</dbReference>
<dbReference type="InterPro" id="IPR004046">
    <property type="entry name" value="GST_C"/>
</dbReference>
<feature type="domain" description="Aminoacyl-transfer RNA synthetases class-II family profile" evidence="10">
    <location>
        <begin position="537"/>
        <end position="773"/>
    </location>
</feature>
<dbReference type="PANTHER" id="PTHR22594">
    <property type="entry name" value="ASPARTYL/LYSYL-TRNA SYNTHETASE"/>
    <property type="match status" value="1"/>
</dbReference>
<dbReference type="Gene3D" id="2.40.50.140">
    <property type="entry name" value="Nucleic acid-binding proteins"/>
    <property type="match status" value="1"/>
</dbReference>
<keyword evidence="4" id="KW-0547">Nucleotide-binding</keyword>
<dbReference type="SUPFAM" id="SSF55681">
    <property type="entry name" value="Class II aaRS and biotin synthetases"/>
    <property type="match status" value="1"/>
</dbReference>
<dbReference type="CDD" id="cd00776">
    <property type="entry name" value="AsxRS_core"/>
    <property type="match status" value="1"/>
</dbReference>
<dbReference type="NCBIfam" id="TIGR00457">
    <property type="entry name" value="asnS"/>
    <property type="match status" value="1"/>
</dbReference>
<keyword evidence="3" id="KW-0436">Ligase</keyword>
<keyword evidence="12" id="KW-1185">Reference proteome</keyword>
<keyword evidence="5" id="KW-0067">ATP-binding</keyword>
<evidence type="ECO:0000313" key="12">
    <source>
        <dbReference type="Proteomes" id="UP001165160"/>
    </source>
</evidence>
<organism evidence="11 12">
    <name type="scientific">Triparma verrucosa</name>
    <dbReference type="NCBI Taxonomy" id="1606542"/>
    <lineage>
        <taxon>Eukaryota</taxon>
        <taxon>Sar</taxon>
        <taxon>Stramenopiles</taxon>
        <taxon>Ochrophyta</taxon>
        <taxon>Bolidophyceae</taxon>
        <taxon>Parmales</taxon>
        <taxon>Triparmaceae</taxon>
        <taxon>Triparma</taxon>
    </lineage>
</organism>
<dbReference type="InterPro" id="IPR004522">
    <property type="entry name" value="Asn-tRNA-ligase"/>
</dbReference>
<dbReference type="Gene3D" id="1.20.1050.130">
    <property type="match status" value="1"/>
</dbReference>
<dbReference type="AlphaFoldDB" id="A0A9W7BAB5"/>
<dbReference type="InterPro" id="IPR010987">
    <property type="entry name" value="Glutathione-S-Trfase_C-like"/>
</dbReference>
<dbReference type="InterPro" id="IPR004364">
    <property type="entry name" value="Aa-tRNA-synt_II"/>
</dbReference>
<dbReference type="InterPro" id="IPR006195">
    <property type="entry name" value="aa-tRNA-synth_II"/>
</dbReference>
<evidence type="ECO:0000256" key="7">
    <source>
        <dbReference type="ARBA" id="ARBA00023146"/>
    </source>
</evidence>
<dbReference type="Pfam" id="PF00152">
    <property type="entry name" value="tRNA-synt_2"/>
    <property type="match status" value="2"/>
</dbReference>
<dbReference type="InterPro" id="IPR036282">
    <property type="entry name" value="Glutathione-S-Trfase_C_sf"/>
</dbReference>
<name>A0A9W7BAB5_9STRA</name>
<comment type="similarity">
    <text evidence="1">Belongs to the class-II aminoacyl-tRNA synthetase family.</text>
</comment>
<reference evidence="12" key="1">
    <citation type="journal article" date="2023" name="Commun. Biol.">
        <title>Genome analysis of Parmales, the sister group of diatoms, reveals the evolutionary specialization of diatoms from phago-mixotrophs to photoautotrophs.</title>
        <authorList>
            <person name="Ban H."/>
            <person name="Sato S."/>
            <person name="Yoshikawa S."/>
            <person name="Yamada K."/>
            <person name="Nakamura Y."/>
            <person name="Ichinomiya M."/>
            <person name="Sato N."/>
            <person name="Blanc-Mathieu R."/>
            <person name="Endo H."/>
            <person name="Kuwata A."/>
            <person name="Ogata H."/>
        </authorList>
    </citation>
    <scope>NUCLEOTIDE SEQUENCE [LARGE SCALE GENOMIC DNA]</scope>
    <source>
        <strain evidence="12">NIES 3699</strain>
    </source>
</reference>
<evidence type="ECO:0000256" key="1">
    <source>
        <dbReference type="ARBA" id="ARBA00008226"/>
    </source>
</evidence>
<feature type="region of interest" description="Disordered" evidence="8">
    <location>
        <begin position="449"/>
        <end position="473"/>
    </location>
</feature>
<comment type="caution">
    <text evidence="11">The sequence shown here is derived from an EMBL/GenBank/DDBJ whole genome shotgun (WGS) entry which is preliminary data.</text>
</comment>
<keyword evidence="7" id="KW-0030">Aminoacyl-tRNA synthetase</keyword>